<feature type="transmembrane region" description="Helical" evidence="2">
    <location>
        <begin position="63"/>
        <end position="81"/>
    </location>
</feature>
<keyword evidence="2" id="KW-0472">Membrane</keyword>
<evidence type="ECO:0000313" key="4">
    <source>
        <dbReference type="EMBL" id="KAL3307098.1"/>
    </source>
</evidence>
<keyword evidence="2" id="KW-1133">Transmembrane helix</keyword>
<dbReference type="PROSITE" id="PS50850">
    <property type="entry name" value="MFS"/>
    <property type="match status" value="1"/>
</dbReference>
<protein>
    <recommendedName>
        <fullName evidence="3">Major facilitator superfamily (MFS) profile domain-containing protein</fullName>
    </recommendedName>
</protein>
<dbReference type="Gene3D" id="1.20.1250.20">
    <property type="entry name" value="MFS general substrate transporter like domains"/>
    <property type="match status" value="1"/>
</dbReference>
<accession>A0ABD2PJJ9</accession>
<feature type="transmembrane region" description="Helical" evidence="2">
    <location>
        <begin position="120"/>
        <end position="140"/>
    </location>
</feature>
<keyword evidence="2" id="KW-0812">Transmembrane</keyword>
<feature type="transmembrane region" description="Helical" evidence="2">
    <location>
        <begin position="231"/>
        <end position="256"/>
    </location>
</feature>
<dbReference type="PANTHER" id="PTHR11360:SF297">
    <property type="entry name" value="MFS DOMAIN-CONTAINING PROTEIN"/>
    <property type="match status" value="1"/>
</dbReference>
<dbReference type="InterPro" id="IPR020846">
    <property type="entry name" value="MFS_dom"/>
</dbReference>
<dbReference type="InterPro" id="IPR050327">
    <property type="entry name" value="Proton-linked_MCT"/>
</dbReference>
<organism evidence="4 5">
    <name type="scientific">Cichlidogyrus casuarinus</name>
    <dbReference type="NCBI Taxonomy" id="1844966"/>
    <lineage>
        <taxon>Eukaryota</taxon>
        <taxon>Metazoa</taxon>
        <taxon>Spiralia</taxon>
        <taxon>Lophotrochozoa</taxon>
        <taxon>Platyhelminthes</taxon>
        <taxon>Monogenea</taxon>
        <taxon>Monopisthocotylea</taxon>
        <taxon>Dactylogyridea</taxon>
        <taxon>Ancyrocephalidae</taxon>
        <taxon>Cichlidogyrus</taxon>
    </lineage>
</organism>
<name>A0ABD2PJJ9_9PLAT</name>
<feature type="transmembrane region" description="Helical" evidence="2">
    <location>
        <begin position="268"/>
        <end position="285"/>
    </location>
</feature>
<evidence type="ECO:0000259" key="3">
    <source>
        <dbReference type="PROSITE" id="PS50850"/>
    </source>
</evidence>
<sequence length="287" mass="31229">SFIANVIIGGLSKTFGLILENYKQVLSGPDSLFYLTGGLIYTVMLIFSLLTHFIVVKIGTRPVVIIGALTSAVSLIITASVQTIELFVVFLGAGVGLSLSCIYFNVILITGKCFRRYLGVANGISLTGVSLGQMVFPSIITALVDQYSVRGGTYLVAGIFLQMVITGVLMPQHVIDPSNPTELVTEVKSRTSSSENIMMDKYNNNNSNQLTSSTSISSNQRLVKVRQRRMFILLLFIYVLAKMMADVADVGISMFAPGFGDEFKFSQHQINLAIFISGGFDLVSFSR</sequence>
<gene>
    <name evidence="4" type="ORF">Ciccas_014397</name>
</gene>
<comment type="subcellular location">
    <subcellularLocation>
        <location evidence="1">Membrane</location>
        <topology evidence="1">Multi-pass membrane protein</topology>
    </subcellularLocation>
</comment>
<feature type="domain" description="Major facilitator superfamily (MFS) profile" evidence="3">
    <location>
        <begin position="1"/>
        <end position="175"/>
    </location>
</feature>
<keyword evidence="5" id="KW-1185">Reference proteome</keyword>
<dbReference type="InterPro" id="IPR036259">
    <property type="entry name" value="MFS_trans_sf"/>
</dbReference>
<dbReference type="GO" id="GO:0016020">
    <property type="term" value="C:membrane"/>
    <property type="evidence" value="ECO:0007669"/>
    <property type="project" value="UniProtKB-SubCell"/>
</dbReference>
<proteinExistence type="predicted"/>
<evidence type="ECO:0000256" key="1">
    <source>
        <dbReference type="ARBA" id="ARBA00004141"/>
    </source>
</evidence>
<feature type="transmembrane region" description="Helical" evidence="2">
    <location>
        <begin position="32"/>
        <end position="56"/>
    </location>
</feature>
<dbReference type="PANTHER" id="PTHR11360">
    <property type="entry name" value="MONOCARBOXYLATE TRANSPORTER"/>
    <property type="match status" value="1"/>
</dbReference>
<dbReference type="EMBL" id="JBJKFK010008335">
    <property type="protein sequence ID" value="KAL3307098.1"/>
    <property type="molecule type" value="Genomic_DNA"/>
</dbReference>
<evidence type="ECO:0000313" key="5">
    <source>
        <dbReference type="Proteomes" id="UP001626550"/>
    </source>
</evidence>
<feature type="transmembrane region" description="Helical" evidence="2">
    <location>
        <begin position="152"/>
        <end position="170"/>
    </location>
</feature>
<dbReference type="AlphaFoldDB" id="A0ABD2PJJ9"/>
<dbReference type="Pfam" id="PF07690">
    <property type="entry name" value="MFS_1"/>
    <property type="match status" value="1"/>
</dbReference>
<evidence type="ECO:0000256" key="2">
    <source>
        <dbReference type="SAM" id="Phobius"/>
    </source>
</evidence>
<reference evidence="4 5" key="1">
    <citation type="submission" date="2024-11" db="EMBL/GenBank/DDBJ databases">
        <title>Adaptive evolution of stress response genes in parasites aligns with host niche diversity.</title>
        <authorList>
            <person name="Hahn C."/>
            <person name="Resl P."/>
        </authorList>
    </citation>
    <scope>NUCLEOTIDE SEQUENCE [LARGE SCALE GENOMIC DNA]</scope>
    <source>
        <strain evidence="4">EGGRZ-B1_66</strain>
        <tissue evidence="4">Body</tissue>
    </source>
</reference>
<feature type="non-terminal residue" evidence="4">
    <location>
        <position position="1"/>
    </location>
</feature>
<dbReference type="InterPro" id="IPR011701">
    <property type="entry name" value="MFS"/>
</dbReference>
<dbReference type="SUPFAM" id="SSF103473">
    <property type="entry name" value="MFS general substrate transporter"/>
    <property type="match status" value="1"/>
</dbReference>
<feature type="transmembrane region" description="Helical" evidence="2">
    <location>
        <begin position="87"/>
        <end position="108"/>
    </location>
</feature>
<dbReference type="Proteomes" id="UP001626550">
    <property type="component" value="Unassembled WGS sequence"/>
</dbReference>
<comment type="caution">
    <text evidence="4">The sequence shown here is derived from an EMBL/GenBank/DDBJ whole genome shotgun (WGS) entry which is preliminary data.</text>
</comment>